<dbReference type="CDD" id="cd06257">
    <property type="entry name" value="DnaJ"/>
    <property type="match status" value="1"/>
</dbReference>
<dbReference type="PRINTS" id="PR00625">
    <property type="entry name" value="JDOMAIN"/>
</dbReference>
<dbReference type="Gene3D" id="1.10.287.110">
    <property type="entry name" value="DnaJ domain"/>
    <property type="match status" value="1"/>
</dbReference>
<proteinExistence type="predicted"/>
<dbReference type="SUPFAM" id="SSF54862">
    <property type="entry name" value="4Fe-4S ferredoxins"/>
    <property type="match status" value="1"/>
</dbReference>
<evidence type="ECO:0000259" key="2">
    <source>
        <dbReference type="PROSITE" id="PS50076"/>
    </source>
</evidence>
<dbReference type="PANTHER" id="PTHR45295:SF4">
    <property type="entry name" value="OS06G0474800 PROTEIN"/>
    <property type="match status" value="1"/>
</dbReference>
<dbReference type="Pfam" id="PF00226">
    <property type="entry name" value="DnaJ"/>
    <property type="match status" value="1"/>
</dbReference>
<evidence type="ECO:0000256" key="1">
    <source>
        <dbReference type="SAM" id="MobiDB-lite"/>
    </source>
</evidence>
<dbReference type="SUPFAM" id="SSF46565">
    <property type="entry name" value="Chaperone J-domain"/>
    <property type="match status" value="1"/>
</dbReference>
<dbReference type="EMBL" id="JAVXUO010002919">
    <property type="protein sequence ID" value="KAK2968369.1"/>
    <property type="molecule type" value="Genomic_DNA"/>
</dbReference>
<dbReference type="PROSITE" id="PS50076">
    <property type="entry name" value="DNAJ_2"/>
    <property type="match status" value="1"/>
</dbReference>
<dbReference type="PANTHER" id="PTHR45295">
    <property type="entry name" value="CHAPERONE PROTEIN DNAJ C76, CHLOROPLASTIC"/>
    <property type="match status" value="1"/>
</dbReference>
<dbReference type="InterPro" id="IPR036869">
    <property type="entry name" value="J_dom_sf"/>
</dbReference>
<feature type="domain" description="J" evidence="2">
    <location>
        <begin position="62"/>
        <end position="125"/>
    </location>
</feature>
<feature type="region of interest" description="Disordered" evidence="1">
    <location>
        <begin position="257"/>
        <end position="289"/>
    </location>
</feature>
<keyword evidence="4" id="KW-1185">Reference proteome</keyword>
<dbReference type="InterPro" id="IPR001623">
    <property type="entry name" value="DnaJ_domain"/>
</dbReference>
<sequence>ISSELASLLLKVRTMSVSIASVQPFPVAKPPGVHHTPISRWRQKSTAIRCCMTSTERRTKKNHYELLGVSANSTPQQIKEAYRKMQKRYHPDIAGKKGHEHTLMLNEAYTVLMREDLRSDYDASIGHNRVGLGRDASGLGYSSWEGALRPQALFVDENACIGCRECVHHAGNTFMMDETLGSARVKVQYGDDDKKIEVSVDSCPVNCIHWVEREDLEVLEFLARPQPKEGGYGIFGQGWERPANVFMAAKSFGKQLKQQAESQRSAQRDIEPETPAQAQARASASEKLRTEKFSRIWNWAKKFSGQ</sequence>
<dbReference type="Gene3D" id="3.30.70.20">
    <property type="match status" value="1"/>
</dbReference>
<dbReference type="SMART" id="SM00271">
    <property type="entry name" value="DnaJ"/>
    <property type="match status" value="1"/>
</dbReference>
<dbReference type="Pfam" id="PF13370">
    <property type="entry name" value="Fer4_13"/>
    <property type="match status" value="1"/>
</dbReference>
<protein>
    <recommendedName>
        <fullName evidence="2">J domain-containing protein</fullName>
    </recommendedName>
</protein>
<gene>
    <name evidence="3" type="ORF">RJ640_027981</name>
</gene>
<reference evidence="3" key="1">
    <citation type="submission" date="2022-12" db="EMBL/GenBank/DDBJ databases">
        <title>Draft genome assemblies for two species of Escallonia (Escalloniales).</title>
        <authorList>
            <person name="Chanderbali A."/>
            <person name="Dervinis C."/>
            <person name="Anghel I."/>
            <person name="Soltis D."/>
            <person name="Soltis P."/>
            <person name="Zapata F."/>
        </authorList>
    </citation>
    <scope>NUCLEOTIDE SEQUENCE</scope>
    <source>
        <strain evidence="3">UCBG92.1500</strain>
        <tissue evidence="3">Leaf</tissue>
    </source>
</reference>
<dbReference type="Proteomes" id="UP001187471">
    <property type="component" value="Unassembled WGS sequence"/>
</dbReference>
<comment type="caution">
    <text evidence="3">The sequence shown here is derived from an EMBL/GenBank/DDBJ whole genome shotgun (WGS) entry which is preliminary data.</text>
</comment>
<dbReference type="AlphaFoldDB" id="A0AA88U258"/>
<name>A0AA88U258_9ASTE</name>
<evidence type="ECO:0000313" key="3">
    <source>
        <dbReference type="EMBL" id="KAK2968369.1"/>
    </source>
</evidence>
<organism evidence="3 4">
    <name type="scientific">Escallonia rubra</name>
    <dbReference type="NCBI Taxonomy" id="112253"/>
    <lineage>
        <taxon>Eukaryota</taxon>
        <taxon>Viridiplantae</taxon>
        <taxon>Streptophyta</taxon>
        <taxon>Embryophyta</taxon>
        <taxon>Tracheophyta</taxon>
        <taxon>Spermatophyta</taxon>
        <taxon>Magnoliopsida</taxon>
        <taxon>eudicotyledons</taxon>
        <taxon>Gunneridae</taxon>
        <taxon>Pentapetalae</taxon>
        <taxon>asterids</taxon>
        <taxon>campanulids</taxon>
        <taxon>Escalloniales</taxon>
        <taxon>Escalloniaceae</taxon>
        <taxon>Escallonia</taxon>
    </lineage>
</organism>
<evidence type="ECO:0000313" key="4">
    <source>
        <dbReference type="Proteomes" id="UP001187471"/>
    </source>
</evidence>
<accession>A0AA88U258</accession>
<feature type="non-terminal residue" evidence="3">
    <location>
        <position position="1"/>
    </location>
</feature>